<organism evidence="2 3">
    <name type="scientific">Adhaeretor mobilis</name>
    <dbReference type="NCBI Taxonomy" id="1930276"/>
    <lineage>
        <taxon>Bacteria</taxon>
        <taxon>Pseudomonadati</taxon>
        <taxon>Planctomycetota</taxon>
        <taxon>Planctomycetia</taxon>
        <taxon>Pirellulales</taxon>
        <taxon>Lacipirellulaceae</taxon>
        <taxon>Adhaeretor</taxon>
    </lineage>
</organism>
<reference evidence="2 3" key="1">
    <citation type="submission" date="2019-02" db="EMBL/GenBank/DDBJ databases">
        <title>Deep-cultivation of Planctomycetes and their phenomic and genomic characterization uncovers novel biology.</title>
        <authorList>
            <person name="Wiegand S."/>
            <person name="Jogler M."/>
            <person name="Boedeker C."/>
            <person name="Pinto D."/>
            <person name="Vollmers J."/>
            <person name="Rivas-Marin E."/>
            <person name="Kohn T."/>
            <person name="Peeters S.H."/>
            <person name="Heuer A."/>
            <person name="Rast P."/>
            <person name="Oberbeckmann S."/>
            <person name="Bunk B."/>
            <person name="Jeske O."/>
            <person name="Meyerdierks A."/>
            <person name="Storesund J.E."/>
            <person name="Kallscheuer N."/>
            <person name="Luecker S."/>
            <person name="Lage O.M."/>
            <person name="Pohl T."/>
            <person name="Merkel B.J."/>
            <person name="Hornburger P."/>
            <person name="Mueller R.-W."/>
            <person name="Bruemmer F."/>
            <person name="Labrenz M."/>
            <person name="Spormann A.M."/>
            <person name="Op den Camp H."/>
            <person name="Overmann J."/>
            <person name="Amann R."/>
            <person name="Jetten M.S.M."/>
            <person name="Mascher T."/>
            <person name="Medema M.H."/>
            <person name="Devos D.P."/>
            <person name="Kaster A.-K."/>
            <person name="Ovreas L."/>
            <person name="Rohde M."/>
            <person name="Galperin M.Y."/>
            <person name="Jogler C."/>
        </authorList>
    </citation>
    <scope>NUCLEOTIDE SEQUENCE [LARGE SCALE GENOMIC DNA]</scope>
    <source>
        <strain evidence="2 3">HG15A2</strain>
    </source>
</reference>
<evidence type="ECO:0000313" key="3">
    <source>
        <dbReference type="Proteomes" id="UP000319852"/>
    </source>
</evidence>
<proteinExistence type="predicted"/>
<protein>
    <submittedName>
        <fullName evidence="2">Uncharacterized protein</fullName>
    </submittedName>
</protein>
<accession>A0A517MYI9</accession>
<dbReference type="AlphaFoldDB" id="A0A517MYI9"/>
<name>A0A517MYI9_9BACT</name>
<gene>
    <name evidence="2" type="ORF">HG15A2_32850</name>
</gene>
<keyword evidence="3" id="KW-1185">Reference proteome</keyword>
<feature type="compositionally biased region" description="Basic residues" evidence="1">
    <location>
        <begin position="77"/>
        <end position="91"/>
    </location>
</feature>
<feature type="region of interest" description="Disordered" evidence="1">
    <location>
        <begin position="71"/>
        <end position="91"/>
    </location>
</feature>
<evidence type="ECO:0000313" key="2">
    <source>
        <dbReference type="EMBL" id="QDS99951.1"/>
    </source>
</evidence>
<dbReference type="Proteomes" id="UP000319852">
    <property type="component" value="Chromosome"/>
</dbReference>
<sequence length="91" mass="10105">MVVFPCSSCTKKIRTVATGFSVDSYHFVPAPRQGLVRYGSFSLARLTTYKLIPGPRGDARAVLVVVEGHLSTTEKNPRRHPAFAPKNRRFS</sequence>
<evidence type="ECO:0000256" key="1">
    <source>
        <dbReference type="SAM" id="MobiDB-lite"/>
    </source>
</evidence>
<dbReference type="EMBL" id="CP036263">
    <property type="protein sequence ID" value="QDS99951.1"/>
    <property type="molecule type" value="Genomic_DNA"/>
</dbReference>
<dbReference type="KEGG" id="amob:HG15A2_32850"/>